<evidence type="ECO:0000313" key="2">
    <source>
        <dbReference type="Proteomes" id="UP000253846"/>
    </source>
</evidence>
<proteinExistence type="predicted"/>
<gene>
    <name evidence="1" type="ORF">NCTC12860_01331</name>
</gene>
<evidence type="ECO:0000313" key="1">
    <source>
        <dbReference type="EMBL" id="SSZ40185.1"/>
    </source>
</evidence>
<protein>
    <submittedName>
        <fullName evidence="1">Uncharacterized protein</fullName>
    </submittedName>
</protein>
<accession>A0A336NCM1</accession>
<dbReference type="EMBL" id="UFTD01000002">
    <property type="protein sequence ID" value="SSZ40185.1"/>
    <property type="molecule type" value="Genomic_DNA"/>
</dbReference>
<name>A0A336NCM1_BARGR</name>
<organism evidence="1 2">
    <name type="scientific">Bartonella grahamii</name>
    <dbReference type="NCBI Taxonomy" id="33045"/>
    <lineage>
        <taxon>Bacteria</taxon>
        <taxon>Pseudomonadati</taxon>
        <taxon>Pseudomonadota</taxon>
        <taxon>Alphaproteobacteria</taxon>
        <taxon>Hyphomicrobiales</taxon>
        <taxon>Bartonellaceae</taxon>
        <taxon>Bartonella</taxon>
    </lineage>
</organism>
<dbReference type="AlphaFoldDB" id="A0A336NCM1"/>
<sequence length="55" mass="6178">MFLSYVTTLLTLIVIFKADCHLRFGFFQKKHNKINAKGTSQRVGSVAGQASANYR</sequence>
<reference evidence="1 2" key="1">
    <citation type="submission" date="2018-06" db="EMBL/GenBank/DDBJ databases">
        <authorList>
            <consortium name="Pathogen Informatics"/>
            <person name="Doyle S."/>
        </authorList>
    </citation>
    <scope>NUCLEOTIDE SEQUENCE [LARGE SCALE GENOMIC DNA]</scope>
    <source>
        <strain evidence="1 2">NCTC12860</strain>
    </source>
</reference>
<dbReference type="Proteomes" id="UP000253846">
    <property type="component" value="Unassembled WGS sequence"/>
</dbReference>